<accession>A0A382FE78</accession>
<proteinExistence type="inferred from homology"/>
<organism evidence="4">
    <name type="scientific">marine metagenome</name>
    <dbReference type="NCBI Taxonomy" id="408172"/>
    <lineage>
        <taxon>unclassified sequences</taxon>
        <taxon>metagenomes</taxon>
        <taxon>ecological metagenomes</taxon>
    </lineage>
</organism>
<reference evidence="4" key="1">
    <citation type="submission" date="2018-05" db="EMBL/GenBank/DDBJ databases">
        <authorList>
            <person name="Lanie J.A."/>
            <person name="Ng W.-L."/>
            <person name="Kazmierczak K.M."/>
            <person name="Andrzejewski T.M."/>
            <person name="Davidsen T.M."/>
            <person name="Wayne K.J."/>
            <person name="Tettelin H."/>
            <person name="Glass J.I."/>
            <person name="Rusch D."/>
            <person name="Podicherti R."/>
            <person name="Tsui H.-C.T."/>
            <person name="Winkler M.E."/>
        </authorList>
    </citation>
    <scope>NUCLEOTIDE SEQUENCE</scope>
</reference>
<evidence type="ECO:0000256" key="1">
    <source>
        <dbReference type="ARBA" id="ARBA00008779"/>
    </source>
</evidence>
<keyword evidence="2" id="KW-0378">Hydrolase</keyword>
<dbReference type="Gene3D" id="3.40.720.10">
    <property type="entry name" value="Alkaline Phosphatase, subunit A"/>
    <property type="match status" value="1"/>
</dbReference>
<dbReference type="GO" id="GO:0004065">
    <property type="term" value="F:arylsulfatase activity"/>
    <property type="evidence" value="ECO:0007669"/>
    <property type="project" value="TreeGrafter"/>
</dbReference>
<dbReference type="PANTHER" id="PTHR42693:SF53">
    <property type="entry name" value="ENDO-4-O-SULFATASE"/>
    <property type="match status" value="1"/>
</dbReference>
<feature type="domain" description="Sulfatase N-terminal" evidence="3">
    <location>
        <begin position="13"/>
        <end position="105"/>
    </location>
</feature>
<name>A0A382FE78_9ZZZZ</name>
<evidence type="ECO:0000313" key="4">
    <source>
        <dbReference type="EMBL" id="SVB61230.1"/>
    </source>
</evidence>
<feature type="domain" description="Sulfatase N-terminal" evidence="3">
    <location>
        <begin position="120"/>
        <end position="252"/>
    </location>
</feature>
<dbReference type="InterPro" id="IPR017850">
    <property type="entry name" value="Alkaline_phosphatase_core_sf"/>
</dbReference>
<dbReference type="InterPro" id="IPR050738">
    <property type="entry name" value="Sulfatase"/>
</dbReference>
<gene>
    <name evidence="4" type="ORF">METZ01_LOCUS214084</name>
</gene>
<dbReference type="Pfam" id="PF00884">
    <property type="entry name" value="Sulfatase"/>
    <property type="match status" value="2"/>
</dbReference>
<evidence type="ECO:0000259" key="3">
    <source>
        <dbReference type="Pfam" id="PF00884"/>
    </source>
</evidence>
<dbReference type="InterPro" id="IPR000917">
    <property type="entry name" value="Sulfatase_N"/>
</dbReference>
<dbReference type="EMBL" id="UINC01049442">
    <property type="protein sequence ID" value="SVB61230.1"/>
    <property type="molecule type" value="Genomic_DNA"/>
</dbReference>
<comment type="similarity">
    <text evidence="1">Belongs to the sulfatase family.</text>
</comment>
<evidence type="ECO:0000256" key="2">
    <source>
        <dbReference type="ARBA" id="ARBA00022801"/>
    </source>
</evidence>
<dbReference type="PANTHER" id="PTHR42693">
    <property type="entry name" value="ARYLSULFATASE FAMILY MEMBER"/>
    <property type="match status" value="1"/>
</dbReference>
<sequence>MALTMSASAAKRPNVVFLVSEDNSIHYLKLYGYGASTPNIEALAKDGLTFNHAFSNSPVCSVARSTLATAMLAPRGGFQYHRKSAMAKLPPGYKPWSAMLRANGYFATNQRKTDYNFVHDMKELWDKGPANAAWRARPSKDTPFFHMQSFGQSHESSLHFPQRVMDNEKTTHDPAKVKLAPYFPDTPTFRYTHARYLDRMQVIDQQVGGVVKKLEEDGLLEDTFIFYFGDHGGVLPRGKGYAYESGLHVPLV</sequence>
<dbReference type="SUPFAM" id="SSF53649">
    <property type="entry name" value="Alkaline phosphatase-like"/>
    <property type="match status" value="1"/>
</dbReference>
<protein>
    <recommendedName>
        <fullName evidence="3">Sulfatase N-terminal domain-containing protein</fullName>
    </recommendedName>
</protein>
<dbReference type="AlphaFoldDB" id="A0A382FE78"/>
<feature type="non-terminal residue" evidence="4">
    <location>
        <position position="252"/>
    </location>
</feature>